<feature type="transmembrane region" description="Helical" evidence="9">
    <location>
        <begin position="238"/>
        <end position="262"/>
    </location>
</feature>
<evidence type="ECO:0000256" key="7">
    <source>
        <dbReference type="ARBA" id="ARBA00022989"/>
    </source>
</evidence>
<dbReference type="InterPro" id="IPR005599">
    <property type="entry name" value="GPI_mannosylTrfase"/>
</dbReference>
<keyword evidence="6" id="KW-0256">Endoplasmic reticulum</keyword>
<keyword evidence="7 9" id="KW-1133">Transmembrane helix</keyword>
<dbReference type="Pfam" id="PF03901">
    <property type="entry name" value="Glyco_transf_22"/>
    <property type="match status" value="1"/>
</dbReference>
<organism evidence="10 11">
    <name type="scientific">Sphingomonas leidyi</name>
    <dbReference type="NCBI Taxonomy" id="68569"/>
    <lineage>
        <taxon>Bacteria</taxon>
        <taxon>Pseudomonadati</taxon>
        <taxon>Pseudomonadota</taxon>
        <taxon>Alphaproteobacteria</taxon>
        <taxon>Sphingomonadales</taxon>
        <taxon>Sphingomonadaceae</taxon>
        <taxon>Sphingomonas</taxon>
    </lineage>
</organism>
<feature type="transmembrane region" description="Helical" evidence="9">
    <location>
        <begin position="151"/>
        <end position="180"/>
    </location>
</feature>
<keyword evidence="11" id="KW-1185">Reference proteome</keyword>
<feature type="transmembrane region" description="Helical" evidence="9">
    <location>
        <begin position="269"/>
        <end position="285"/>
    </location>
</feature>
<evidence type="ECO:0000256" key="8">
    <source>
        <dbReference type="ARBA" id="ARBA00023136"/>
    </source>
</evidence>
<dbReference type="GO" id="GO:0000030">
    <property type="term" value="F:mannosyltransferase activity"/>
    <property type="evidence" value="ECO:0007669"/>
    <property type="project" value="TreeGrafter"/>
</dbReference>
<evidence type="ECO:0000256" key="6">
    <source>
        <dbReference type="ARBA" id="ARBA00022824"/>
    </source>
</evidence>
<keyword evidence="8 9" id="KW-0472">Membrane</keyword>
<accession>A0A7X5ZVY8</accession>
<dbReference type="GO" id="GO:0012505">
    <property type="term" value="C:endomembrane system"/>
    <property type="evidence" value="ECO:0007669"/>
    <property type="project" value="UniProtKB-SubCell"/>
</dbReference>
<keyword evidence="5 9" id="KW-0812">Transmembrane</keyword>
<name>A0A7X5ZVY8_9SPHN</name>
<gene>
    <name evidence="10" type="ORF">FHR20_002617</name>
</gene>
<dbReference type="PANTHER" id="PTHR22760">
    <property type="entry name" value="GLYCOSYLTRANSFERASE"/>
    <property type="match status" value="1"/>
</dbReference>
<dbReference type="Proteomes" id="UP000564677">
    <property type="component" value="Unassembled WGS sequence"/>
</dbReference>
<reference evidence="10 11" key="1">
    <citation type="submission" date="2020-03" db="EMBL/GenBank/DDBJ databases">
        <title>Genomic Encyclopedia of Type Strains, Phase IV (KMG-IV): sequencing the most valuable type-strain genomes for metagenomic binning, comparative biology and taxonomic classification.</title>
        <authorList>
            <person name="Goeker M."/>
        </authorList>
    </citation>
    <scope>NUCLEOTIDE SEQUENCE [LARGE SCALE GENOMIC DNA]</scope>
    <source>
        <strain evidence="10 11">DSM 4733</strain>
    </source>
</reference>
<evidence type="ECO:0000256" key="1">
    <source>
        <dbReference type="ARBA" id="ARBA00004127"/>
    </source>
</evidence>
<keyword evidence="3" id="KW-0328">Glycosyltransferase</keyword>
<protein>
    <recommendedName>
        <fullName evidence="12">Alg9-like mannosyltransferase family protein</fullName>
    </recommendedName>
</protein>
<comment type="subcellular location">
    <subcellularLocation>
        <location evidence="1">Endomembrane system</location>
        <topology evidence="1">Multi-pass membrane protein</topology>
    </subcellularLocation>
    <subcellularLocation>
        <location evidence="2">Endoplasmic reticulum membrane</location>
    </subcellularLocation>
</comment>
<keyword evidence="4" id="KW-0808">Transferase</keyword>
<evidence type="ECO:0000256" key="9">
    <source>
        <dbReference type="SAM" id="Phobius"/>
    </source>
</evidence>
<feature type="transmembrane region" description="Helical" evidence="9">
    <location>
        <begin position="319"/>
        <end position="342"/>
    </location>
</feature>
<feature type="transmembrane region" description="Helical" evidence="9">
    <location>
        <begin position="187"/>
        <end position="209"/>
    </location>
</feature>
<evidence type="ECO:0000256" key="3">
    <source>
        <dbReference type="ARBA" id="ARBA00022676"/>
    </source>
</evidence>
<sequence length="465" mass="50136">MAAALRIAASIPFMVGWFDEIWQYLEPAWHLVAGPWVQTWDYRAGLRSWLIPELLAVPMGLGHALSPDTMLHLLLVRLALAALSLVIVGAAVSLGLRLSRLHGIVAGFVAATWFELVYFAPRALSEPIGLALLMGAIWLLLAHARPGPRQFAAAGLLMGLCFVARIQYGPALLTLAILAARRDWRGAWLPMIAGGCAALAIDAAANLAMGASPFRWMIEAARINLIEGRARAYGEMPLYGYFSLIAWYWYLATAPILLLAWIGAKRYPALLWVALVHLGFHSLIGHKEYRFVLASTALLVILAAIGSAELLRRLPRRRLALATAGTLALWGMASAALAAGHFRPNWSLEADLAAALERAGRPPGTCGLALYRPRDTVAGAYALYRRDTPIYVLGTPEEAMRHAGAFDTVVAPRAHAAELPKQYRLEACAAPGRTDAPGCVLRRAGGCTPDPAATGIDAWLRASGN</sequence>
<evidence type="ECO:0000256" key="4">
    <source>
        <dbReference type="ARBA" id="ARBA00022679"/>
    </source>
</evidence>
<dbReference type="RefSeq" id="WP_167300015.1">
    <property type="nucleotide sequence ID" value="NZ_JAASQV010000002.1"/>
</dbReference>
<evidence type="ECO:0000256" key="2">
    <source>
        <dbReference type="ARBA" id="ARBA00004586"/>
    </source>
</evidence>
<feature type="transmembrane region" description="Helical" evidence="9">
    <location>
        <begin position="101"/>
        <end position="120"/>
    </location>
</feature>
<evidence type="ECO:0000256" key="5">
    <source>
        <dbReference type="ARBA" id="ARBA00022692"/>
    </source>
</evidence>
<comment type="caution">
    <text evidence="10">The sequence shown here is derived from an EMBL/GenBank/DDBJ whole genome shotgun (WGS) entry which is preliminary data.</text>
</comment>
<proteinExistence type="predicted"/>
<feature type="transmembrane region" description="Helical" evidence="9">
    <location>
        <begin position="291"/>
        <end position="312"/>
    </location>
</feature>
<dbReference type="EMBL" id="JAASQV010000002">
    <property type="protein sequence ID" value="NIJ65655.1"/>
    <property type="molecule type" value="Genomic_DNA"/>
</dbReference>
<dbReference type="AlphaFoldDB" id="A0A7X5ZVY8"/>
<evidence type="ECO:0000313" key="10">
    <source>
        <dbReference type="EMBL" id="NIJ65655.1"/>
    </source>
</evidence>
<feature type="transmembrane region" description="Helical" evidence="9">
    <location>
        <begin position="74"/>
        <end position="95"/>
    </location>
</feature>
<evidence type="ECO:0000313" key="11">
    <source>
        <dbReference type="Proteomes" id="UP000564677"/>
    </source>
</evidence>
<feature type="transmembrane region" description="Helical" evidence="9">
    <location>
        <begin position="127"/>
        <end position="145"/>
    </location>
</feature>
<evidence type="ECO:0008006" key="12">
    <source>
        <dbReference type="Google" id="ProtNLM"/>
    </source>
</evidence>